<evidence type="ECO:0000313" key="3">
    <source>
        <dbReference type="Proteomes" id="UP000250572"/>
    </source>
</evidence>
<comment type="caution">
    <text evidence="2">The sequence shown here is derived from an EMBL/GenBank/DDBJ whole genome shotgun (WGS) entry which is preliminary data.</text>
</comment>
<accession>A0A315V7L6</accession>
<dbReference type="GO" id="GO:0005102">
    <property type="term" value="F:signaling receptor binding"/>
    <property type="evidence" value="ECO:0007669"/>
    <property type="project" value="TreeGrafter"/>
</dbReference>
<dbReference type="InterPro" id="IPR021088">
    <property type="entry name" value="Osteocrin"/>
</dbReference>
<feature type="region of interest" description="Disordered" evidence="1">
    <location>
        <begin position="97"/>
        <end position="162"/>
    </location>
</feature>
<proteinExistence type="predicted"/>
<dbReference type="GO" id="GO:0005615">
    <property type="term" value="C:extracellular space"/>
    <property type="evidence" value="ECO:0007669"/>
    <property type="project" value="TreeGrafter"/>
</dbReference>
<dbReference type="STRING" id="33528.ENSGAFP00000027565"/>
<name>A0A315V7L6_GAMAF</name>
<sequence length="162" mass="18578">MLLDNRFELNVSRCLWEPVVFETMNGKMQLCSHLLIICLLSIILQCNVLGVQQQPAQHIDGPGLRRLAVLWQHPGRMKPRLELSAKLLRTDDLMMMENDVTEPKRKRSFPGNNAPLDRLSVSSMETRQGKKKQSKAVESPRRRSNLPPIDRVGMRRLPTTRG</sequence>
<keyword evidence="3" id="KW-1185">Reference proteome</keyword>
<dbReference type="GO" id="GO:0009755">
    <property type="term" value="P:hormone-mediated signaling pathway"/>
    <property type="evidence" value="ECO:0007669"/>
    <property type="project" value="TreeGrafter"/>
</dbReference>
<dbReference type="EMBL" id="NHOQ01002149">
    <property type="protein sequence ID" value="PWA19370.1"/>
    <property type="molecule type" value="Genomic_DNA"/>
</dbReference>
<organism evidence="2 3">
    <name type="scientific">Gambusia affinis</name>
    <name type="common">Western mosquitofish</name>
    <name type="synonym">Heterandria affinis</name>
    <dbReference type="NCBI Taxonomy" id="33528"/>
    <lineage>
        <taxon>Eukaryota</taxon>
        <taxon>Metazoa</taxon>
        <taxon>Chordata</taxon>
        <taxon>Craniata</taxon>
        <taxon>Vertebrata</taxon>
        <taxon>Euteleostomi</taxon>
        <taxon>Actinopterygii</taxon>
        <taxon>Neopterygii</taxon>
        <taxon>Teleostei</taxon>
        <taxon>Neoteleostei</taxon>
        <taxon>Acanthomorphata</taxon>
        <taxon>Ovalentaria</taxon>
        <taxon>Atherinomorphae</taxon>
        <taxon>Cyprinodontiformes</taxon>
        <taxon>Poeciliidae</taxon>
        <taxon>Poeciliinae</taxon>
        <taxon>Gambusia</taxon>
    </lineage>
</organism>
<dbReference type="AlphaFoldDB" id="A0A315V7L6"/>
<dbReference type="Pfam" id="PF11037">
    <property type="entry name" value="Musclin"/>
    <property type="match status" value="1"/>
</dbReference>
<evidence type="ECO:0000256" key="1">
    <source>
        <dbReference type="SAM" id="MobiDB-lite"/>
    </source>
</evidence>
<gene>
    <name evidence="2" type="ORF">CCH79_00018355</name>
</gene>
<evidence type="ECO:0000313" key="2">
    <source>
        <dbReference type="EMBL" id="PWA19370.1"/>
    </source>
</evidence>
<dbReference type="PANTHER" id="PTHR35353">
    <property type="entry name" value="OSTEOCRIN"/>
    <property type="match status" value="1"/>
</dbReference>
<protein>
    <recommendedName>
        <fullName evidence="4">Osteocrin</fullName>
    </recommendedName>
</protein>
<reference evidence="2 3" key="1">
    <citation type="journal article" date="2018" name="G3 (Bethesda)">
        <title>A High-Quality Reference Genome for the Invasive Mosquitofish Gambusia affinis Using a Chicago Library.</title>
        <authorList>
            <person name="Hoffberg S.L."/>
            <person name="Troendle N.J."/>
            <person name="Glenn T.C."/>
            <person name="Mahmud O."/>
            <person name="Louha S."/>
            <person name="Chalopin D."/>
            <person name="Bennetzen J.L."/>
            <person name="Mauricio R."/>
        </authorList>
    </citation>
    <scope>NUCLEOTIDE SEQUENCE [LARGE SCALE GENOMIC DNA]</scope>
    <source>
        <strain evidence="2">NE01/NJP1002.9</strain>
        <tissue evidence="2">Muscle</tissue>
    </source>
</reference>
<dbReference type="PANTHER" id="PTHR35353:SF1">
    <property type="entry name" value="OSTEOCRIN"/>
    <property type="match status" value="1"/>
</dbReference>
<evidence type="ECO:0008006" key="4">
    <source>
        <dbReference type="Google" id="ProtNLM"/>
    </source>
</evidence>
<dbReference type="Proteomes" id="UP000250572">
    <property type="component" value="Unassembled WGS sequence"/>
</dbReference>